<dbReference type="EC" id="6.1.1.9" evidence="1"/>
<gene>
    <name evidence="1" type="ORF">HDF13_003546</name>
</gene>
<keyword evidence="1" id="KW-0436">Ligase</keyword>
<evidence type="ECO:0000313" key="1">
    <source>
        <dbReference type="EMBL" id="MBB5341213.1"/>
    </source>
</evidence>
<keyword evidence="2" id="KW-1185">Reference proteome</keyword>
<reference evidence="1" key="1">
    <citation type="submission" date="2020-08" db="EMBL/GenBank/DDBJ databases">
        <title>Genomic Encyclopedia of Type Strains, Phase IV (KMG-V): Genome sequencing to study the core and pangenomes of soil and plant-associated prokaryotes.</title>
        <authorList>
            <person name="Whitman W."/>
        </authorList>
    </citation>
    <scope>NUCLEOTIDE SEQUENCE</scope>
    <source>
        <strain evidence="1">M8UP15</strain>
    </source>
</reference>
<proteinExistence type="predicted"/>
<accession>A0ACC5P303</accession>
<sequence length="940" mass="105766">MSQELPKAYDPSVIEQRWAEYWVKEHLFDVPTPETTHDAQKKFTILLPPPNVTGRLHMGHMLNQAEMDILTRWHRMRGETSLWVPGTDHAGIATQMMVERQLKEEGKSRQELGRNAFVEKVWAWRELYGGAILDQMKRLGASVDWSREYFTMDDKLSPAVKEAFVRLYEQGLIYRGAYIVNWDPVAQTAVSDLEVEHEERLGKLYHIRYPLADGTGSIVIATTRPETMLGDVAVAVNPTDERYLALQGKLVRLPLSGISAAAGRTAQPDREIPILADDWAKPEFGTGAVKVTPAHDANDFAIGQRHNLPNLTILDETAHVLLPGSPYHGLDRYAAREKIVADLEAQGLLVEVKEHTNAIGLSQRTGVVIEPRLSQQWFVKIQPLADKAIEAVDKGYIKFTPDQYRKTYDEWMRNIHDWCISRQLWWGHRIPAWHCKACTAITVSRETPTHCSTCNSTEITQETDVLDTWFSSGLLPFTVFGWPNPNPDTGMPDLTPDLAAFYPTQLLVTGFDILFFWVARMIMLGTHFMLDVPMPDGSKRELKDAVPFREVYIHGLVRDANREKMSKTKGNVINPIDIIERFGTDAVRFTLASMASPGTDIAFSEARTEGYRAFANKIWNAARFLFMNVDRAKEAGYSMTMRDSGVVASLPDNTPLETRWIFSRLSVVSAEVDRALADYRFDEAANAIYQFFWGEFCDWYLELAKLRLVFPENAPTEDAEPDMTTALTLASLVGVFESALRLLSPFMPFLTEEIWHALYEGKPPAKSIALTRYPQATDFPADPVAESAMKTLQELIVTVRGLRKELGVPEKEATPITIHAGNRVLVLADANADVLSRMARVQAVEFASESLTGSNARSTAEFDVAVIYERQIDIPAERERLTKDLAKYEKGLASADKQLNNKTFMSKAPAHIVDGLRKQSAETKILYDKTRAALDSLPSV</sequence>
<dbReference type="EMBL" id="JACHEA010000001">
    <property type="protein sequence ID" value="MBB5341213.1"/>
    <property type="molecule type" value="Genomic_DNA"/>
</dbReference>
<protein>
    <submittedName>
        <fullName evidence="1">Valyl-tRNA synthetase</fullName>
        <ecNumber evidence="1">6.1.1.9</ecNumber>
    </submittedName>
</protein>
<organism evidence="1 2">
    <name type="scientific">Tunturiibacter gelidiferens</name>
    <dbReference type="NCBI Taxonomy" id="3069689"/>
    <lineage>
        <taxon>Bacteria</taxon>
        <taxon>Pseudomonadati</taxon>
        <taxon>Acidobacteriota</taxon>
        <taxon>Terriglobia</taxon>
        <taxon>Terriglobales</taxon>
        <taxon>Acidobacteriaceae</taxon>
        <taxon>Tunturiibacter</taxon>
    </lineage>
</organism>
<evidence type="ECO:0000313" key="2">
    <source>
        <dbReference type="Proteomes" id="UP000569005"/>
    </source>
</evidence>
<name>A0ACC5P303_9BACT</name>
<comment type="caution">
    <text evidence="1">The sequence shown here is derived from an EMBL/GenBank/DDBJ whole genome shotgun (WGS) entry which is preliminary data.</text>
</comment>
<dbReference type="Proteomes" id="UP000569005">
    <property type="component" value="Unassembled WGS sequence"/>
</dbReference>